<dbReference type="PANTHER" id="PTHR12396">
    <property type="entry name" value="METHYL-CPG BINDING PROTEIN, MBD"/>
    <property type="match status" value="1"/>
</dbReference>
<gene>
    <name evidence="4" type="ORF">HERILL_LOCUS15919</name>
</gene>
<evidence type="ECO:0000259" key="2">
    <source>
        <dbReference type="Pfam" id="PF14048"/>
    </source>
</evidence>
<proteinExistence type="predicted"/>
<dbReference type="EMBL" id="LR899014">
    <property type="protein sequence ID" value="CAD7093645.1"/>
    <property type="molecule type" value="Genomic_DNA"/>
</dbReference>
<dbReference type="PANTHER" id="PTHR12396:SF0">
    <property type="entry name" value="METHYL-CPG BINDING DOMAIN PROTEIN-LIKE, ISOFORM C"/>
    <property type="match status" value="1"/>
</dbReference>
<accession>A0A7R8V7Q7</accession>
<organism evidence="4 5">
    <name type="scientific">Hermetia illucens</name>
    <name type="common">Black soldier fly</name>
    <dbReference type="NCBI Taxonomy" id="343691"/>
    <lineage>
        <taxon>Eukaryota</taxon>
        <taxon>Metazoa</taxon>
        <taxon>Ecdysozoa</taxon>
        <taxon>Arthropoda</taxon>
        <taxon>Hexapoda</taxon>
        <taxon>Insecta</taxon>
        <taxon>Pterygota</taxon>
        <taxon>Neoptera</taxon>
        <taxon>Endopterygota</taxon>
        <taxon>Diptera</taxon>
        <taxon>Brachycera</taxon>
        <taxon>Stratiomyomorpha</taxon>
        <taxon>Stratiomyidae</taxon>
        <taxon>Hermetiinae</taxon>
        <taxon>Hermetia</taxon>
    </lineage>
</organism>
<dbReference type="GO" id="GO:0008327">
    <property type="term" value="F:methyl-CpG binding"/>
    <property type="evidence" value="ECO:0007669"/>
    <property type="project" value="TreeGrafter"/>
</dbReference>
<dbReference type="InterPro" id="IPR025884">
    <property type="entry name" value="MeCpG-bd_2/3_C_dom"/>
</dbReference>
<evidence type="ECO:0008006" key="6">
    <source>
        <dbReference type="Google" id="ProtNLM"/>
    </source>
</evidence>
<dbReference type="Pfam" id="PF16564">
    <property type="entry name" value="MBDa"/>
    <property type="match status" value="1"/>
</dbReference>
<dbReference type="AlphaFoldDB" id="A0A7R8V7Q7"/>
<dbReference type="InParanoid" id="A0A7R8V7Q7"/>
<dbReference type="GO" id="GO:0006346">
    <property type="term" value="P:DNA methylation-dependent constitutive heterochromatin formation"/>
    <property type="evidence" value="ECO:0007669"/>
    <property type="project" value="TreeGrafter"/>
</dbReference>
<dbReference type="GO" id="GO:0005634">
    <property type="term" value="C:nucleus"/>
    <property type="evidence" value="ECO:0007669"/>
    <property type="project" value="UniProtKB-ARBA"/>
</dbReference>
<dbReference type="InterPro" id="IPR032343">
    <property type="entry name" value="MBD2/MBD3_p55-bd"/>
</dbReference>
<evidence type="ECO:0000259" key="3">
    <source>
        <dbReference type="Pfam" id="PF16564"/>
    </source>
</evidence>
<feature type="domain" description="Methyl-CpG-binding" evidence="3">
    <location>
        <begin position="46"/>
        <end position="104"/>
    </location>
</feature>
<evidence type="ECO:0000313" key="5">
    <source>
        <dbReference type="Proteomes" id="UP000594454"/>
    </source>
</evidence>
<feature type="compositionally biased region" description="Basic and acidic residues" evidence="1">
    <location>
        <begin position="1"/>
        <end position="11"/>
    </location>
</feature>
<protein>
    <recommendedName>
        <fullName evidence="6">Methyl-CpG-binding domain protein 2</fullName>
    </recommendedName>
</protein>
<feature type="region of interest" description="Disordered" evidence="1">
    <location>
        <begin position="1"/>
        <end position="29"/>
    </location>
</feature>
<feature type="domain" description="Methyl-CpG binding protein 2/3 C-terminal" evidence="2">
    <location>
        <begin position="111"/>
        <end position="202"/>
    </location>
</feature>
<dbReference type="GO" id="GO:0000122">
    <property type="term" value="P:negative regulation of transcription by RNA polymerase II"/>
    <property type="evidence" value="ECO:0007669"/>
    <property type="project" value="TreeGrafter"/>
</dbReference>
<keyword evidence="5" id="KW-1185">Reference proteome</keyword>
<sequence>MNISIERRRPESGNVLPPKGWSPRDETLRKSSVIPPGKVDVYYYGRGLRTDISLVPPIRQTASIFKQPVTVHKTQEGKVKHDLKHGTQDKPRQLFWEKRLEGLRSCDVTGMEFGPIDLPKSIKPVGPNVNEQTLLQSVATALHVSNQPVTGQMTAKQILCANTGVFLNPDQPLMHSVNVSEDDIRRQEDRVSLARRRLQEALKV</sequence>
<name>A0A7R8V7Q7_HERIL</name>
<dbReference type="Pfam" id="PF14048">
    <property type="entry name" value="MBD_C"/>
    <property type="match status" value="1"/>
</dbReference>
<dbReference type="OrthoDB" id="10072024at2759"/>
<dbReference type="Proteomes" id="UP000594454">
    <property type="component" value="Chromosome 6"/>
</dbReference>
<reference evidence="4 5" key="1">
    <citation type="submission" date="2020-11" db="EMBL/GenBank/DDBJ databases">
        <authorList>
            <person name="Wallbank WR R."/>
            <person name="Pardo Diaz C."/>
            <person name="Kozak K."/>
            <person name="Martin S."/>
            <person name="Jiggins C."/>
            <person name="Moest M."/>
            <person name="Warren A I."/>
            <person name="Generalovic N T."/>
            <person name="Byers J.R.P. K."/>
            <person name="Montejo-Kovacevich G."/>
            <person name="Yen C E."/>
        </authorList>
    </citation>
    <scope>NUCLEOTIDE SEQUENCE [LARGE SCALE GENOMIC DNA]</scope>
</reference>
<evidence type="ECO:0000313" key="4">
    <source>
        <dbReference type="EMBL" id="CAD7093645.1"/>
    </source>
</evidence>
<evidence type="ECO:0000256" key="1">
    <source>
        <dbReference type="SAM" id="MobiDB-lite"/>
    </source>
</evidence>